<organism evidence="1 2">
    <name type="scientific">Gordonia phage Toast</name>
    <dbReference type="NCBI Taxonomy" id="2599852"/>
    <lineage>
        <taxon>Viruses</taxon>
        <taxon>Duplodnaviria</taxon>
        <taxon>Heunggongvirae</taxon>
        <taxon>Uroviricota</taxon>
        <taxon>Caudoviricetes</taxon>
        <taxon>Fairfaxidumvirus</taxon>
        <taxon>Fairfaxidumvirus toast</taxon>
    </lineage>
</organism>
<reference evidence="1 2" key="1">
    <citation type="submission" date="2019-07" db="EMBL/GenBank/DDBJ databases">
        <authorList>
            <person name="Stoner T.H."/>
            <person name="Garlena R.A."/>
            <person name="Russell D.A."/>
            <person name="Pope W.H."/>
            <person name="Jacobs-Sera D."/>
            <person name="Hatfull G.F."/>
        </authorList>
    </citation>
    <scope>NUCLEOTIDE SEQUENCE [LARGE SCALE GENOMIC DNA]</scope>
</reference>
<evidence type="ECO:0000313" key="1">
    <source>
        <dbReference type="EMBL" id="QFG08134.1"/>
    </source>
</evidence>
<protein>
    <submittedName>
        <fullName evidence="1">Uncharacterized protein</fullName>
    </submittedName>
</protein>
<sequence>MTVAELIEKLSTLPPRTVVATDAEYGYGYGYDPSAYLLRAHVDRRDDGTPTWIRDDDGRNSIEPVVLITSYGHDEEQL</sequence>
<dbReference type="RefSeq" id="YP_010001212.1">
    <property type="nucleotide sequence ID" value="NC_053173.1"/>
</dbReference>
<evidence type="ECO:0000313" key="2">
    <source>
        <dbReference type="Proteomes" id="UP000326855"/>
    </source>
</evidence>
<name>A0A5J6TCL3_9CAUD</name>
<gene>
    <name evidence="1" type="primary">75</name>
    <name evidence="1" type="ORF">PBI_TOAST_75</name>
</gene>
<dbReference type="KEGG" id="vg:62974376"/>
<dbReference type="Proteomes" id="UP000326855">
    <property type="component" value="Segment"/>
</dbReference>
<dbReference type="EMBL" id="MN234161">
    <property type="protein sequence ID" value="QFG08134.1"/>
    <property type="molecule type" value="Genomic_DNA"/>
</dbReference>
<dbReference type="GeneID" id="62974376"/>
<keyword evidence="2" id="KW-1185">Reference proteome</keyword>
<proteinExistence type="predicted"/>
<accession>A0A5J6TCL3</accession>